<gene>
    <name evidence="2" type="ORF">KIY12_07670</name>
</gene>
<dbReference type="CDD" id="cd16013">
    <property type="entry name" value="AcpA"/>
    <property type="match status" value="1"/>
</dbReference>
<dbReference type="InterPro" id="IPR007312">
    <property type="entry name" value="Phosphoesterase"/>
</dbReference>
<dbReference type="PANTHER" id="PTHR31956:SF1">
    <property type="entry name" value="NON-SPECIFIC PHOSPHOLIPASE C1"/>
    <property type="match status" value="1"/>
</dbReference>
<dbReference type="Gene3D" id="3.40.720.10">
    <property type="entry name" value="Alkaline Phosphatase, subunit A"/>
    <property type="match status" value="2"/>
</dbReference>
<reference evidence="2" key="1">
    <citation type="submission" date="2021-05" db="EMBL/GenBank/DDBJ databases">
        <title>Genomic insights into ecological role and evolution of a novel Thermoplasmata order Candidatus Sysuiplasmatales.</title>
        <authorList>
            <person name="Yuan Y."/>
        </authorList>
    </citation>
    <scope>NUCLEOTIDE SEQUENCE</scope>
    <source>
        <strain evidence="2">TUT19-bin139</strain>
    </source>
</reference>
<dbReference type="GO" id="GO:0042578">
    <property type="term" value="F:phosphoric ester hydrolase activity"/>
    <property type="evidence" value="ECO:0007669"/>
    <property type="project" value="UniProtKB-ARBA"/>
</dbReference>
<feature type="non-terminal residue" evidence="2">
    <location>
        <position position="342"/>
    </location>
</feature>
<evidence type="ECO:0000313" key="3">
    <source>
        <dbReference type="Proteomes" id="UP000750197"/>
    </source>
</evidence>
<comment type="caution">
    <text evidence="2">The sequence shown here is derived from an EMBL/GenBank/DDBJ whole genome shotgun (WGS) entry which is preliminary data.</text>
</comment>
<sequence>MSSLHPLISVIAVVLLLLPAYAAAPAAASSGPTRTPIKHVVIITMENHSFDNIFGYYPEGGNPLYGNLTSEMSVPADLLSSNHSTGLTAVPSGTFATPDPVEGYTAYHLDWNGGKMNGFASNSGKQSMTYYTPSQLAIEWDIAEQYAIADMYFSSALTATMPNRLYEIAGFSPIMNDYGPPPYIPYSETIFSELDSYGVSWAYYVYSPSMGSIVLDYVSGIPSLQSHLRSWSTFSSEVRNGTLPAVSYLMPIGIGVSGFSQHPSDNMLAGELWLLFILHSIMNSPLWNSTAVFINYDEGGGFYDSIPPPRIEGEQLGFRVPLILVSPYAKEDYVSSTVMNHA</sequence>
<dbReference type="Proteomes" id="UP000750197">
    <property type="component" value="Unassembled WGS sequence"/>
</dbReference>
<keyword evidence="1" id="KW-0378">Hydrolase</keyword>
<name>A0A8J7YSQ9_9ARCH</name>
<evidence type="ECO:0000313" key="2">
    <source>
        <dbReference type="EMBL" id="MBX8644581.1"/>
    </source>
</evidence>
<proteinExistence type="predicted"/>
<organism evidence="2 3">
    <name type="scientific">Candidatus Sysuiplasma superficiale</name>
    <dbReference type="NCBI Taxonomy" id="2823368"/>
    <lineage>
        <taxon>Archaea</taxon>
        <taxon>Methanobacteriati</taxon>
        <taxon>Thermoplasmatota</taxon>
        <taxon>Thermoplasmata</taxon>
        <taxon>Candidatus Sysuiplasmatales</taxon>
        <taxon>Candidatus Sysuiplasmataceae</taxon>
        <taxon>Candidatus Sysuiplasma</taxon>
    </lineage>
</organism>
<evidence type="ECO:0000256" key="1">
    <source>
        <dbReference type="ARBA" id="ARBA00022801"/>
    </source>
</evidence>
<dbReference type="PANTHER" id="PTHR31956">
    <property type="entry name" value="NON-SPECIFIC PHOSPHOLIPASE C4-RELATED"/>
    <property type="match status" value="1"/>
</dbReference>
<protein>
    <submittedName>
        <fullName evidence="2">Alkaline phosphatase family protein</fullName>
    </submittedName>
</protein>
<accession>A0A8J7YSQ9</accession>
<dbReference type="EMBL" id="JAHEAC010000075">
    <property type="protein sequence ID" value="MBX8644581.1"/>
    <property type="molecule type" value="Genomic_DNA"/>
</dbReference>
<dbReference type="Pfam" id="PF04185">
    <property type="entry name" value="Phosphoesterase"/>
    <property type="match status" value="1"/>
</dbReference>
<dbReference type="AlphaFoldDB" id="A0A8J7YSQ9"/>
<dbReference type="InterPro" id="IPR017850">
    <property type="entry name" value="Alkaline_phosphatase_core_sf"/>
</dbReference>